<accession>A0ABQ7PR61</accession>
<dbReference type="Proteomes" id="UP000823941">
    <property type="component" value="Unassembled WGS sequence"/>
</dbReference>
<sequence length="131" mass="14759">MSHRDISSIEVENGKHKSEWNKYKTSRISRKLSVVDESRLLSSMSQDLPERSCGSKHMEVTSDQQRMLTRRSEIFSKEDADMVVLEVREQLLQGALDQLTPARPPPAARARLAARCAAAAALQVIDWSACY</sequence>
<gene>
    <name evidence="2" type="ORF">JYU34_022700</name>
</gene>
<dbReference type="EMBL" id="JAHIBW010000085">
    <property type="protein sequence ID" value="KAG7294919.1"/>
    <property type="molecule type" value="Genomic_DNA"/>
</dbReference>
<evidence type="ECO:0000313" key="2">
    <source>
        <dbReference type="EMBL" id="KAG7294919.1"/>
    </source>
</evidence>
<proteinExistence type="predicted"/>
<protein>
    <submittedName>
        <fullName evidence="2">Uncharacterized protein</fullName>
    </submittedName>
</protein>
<feature type="region of interest" description="Disordered" evidence="1">
    <location>
        <begin position="43"/>
        <end position="65"/>
    </location>
</feature>
<evidence type="ECO:0000256" key="1">
    <source>
        <dbReference type="SAM" id="MobiDB-lite"/>
    </source>
</evidence>
<evidence type="ECO:0000313" key="3">
    <source>
        <dbReference type="Proteomes" id="UP000823941"/>
    </source>
</evidence>
<feature type="non-terminal residue" evidence="2">
    <location>
        <position position="131"/>
    </location>
</feature>
<comment type="caution">
    <text evidence="2">The sequence shown here is derived from an EMBL/GenBank/DDBJ whole genome shotgun (WGS) entry which is preliminary data.</text>
</comment>
<reference evidence="2 3" key="1">
    <citation type="submission" date="2021-06" db="EMBL/GenBank/DDBJ databases">
        <title>A haploid diamondback moth (Plutella xylostella L.) genome assembly resolves 31 chromosomes and identifies a diamide resistance mutation.</title>
        <authorList>
            <person name="Ward C.M."/>
            <person name="Perry K.D."/>
            <person name="Baker G."/>
            <person name="Powis K."/>
            <person name="Heckel D.G."/>
            <person name="Baxter S.W."/>
        </authorList>
    </citation>
    <scope>NUCLEOTIDE SEQUENCE [LARGE SCALE GENOMIC DNA]</scope>
    <source>
        <strain evidence="2 3">LV</strain>
        <tissue evidence="2">Single pupa</tissue>
    </source>
</reference>
<name>A0ABQ7PR61_PLUXY</name>
<organism evidence="2 3">
    <name type="scientific">Plutella xylostella</name>
    <name type="common">Diamondback moth</name>
    <name type="synonym">Plutella maculipennis</name>
    <dbReference type="NCBI Taxonomy" id="51655"/>
    <lineage>
        <taxon>Eukaryota</taxon>
        <taxon>Metazoa</taxon>
        <taxon>Ecdysozoa</taxon>
        <taxon>Arthropoda</taxon>
        <taxon>Hexapoda</taxon>
        <taxon>Insecta</taxon>
        <taxon>Pterygota</taxon>
        <taxon>Neoptera</taxon>
        <taxon>Endopterygota</taxon>
        <taxon>Lepidoptera</taxon>
        <taxon>Glossata</taxon>
        <taxon>Ditrysia</taxon>
        <taxon>Yponomeutoidea</taxon>
        <taxon>Plutellidae</taxon>
        <taxon>Plutella</taxon>
    </lineage>
</organism>
<keyword evidence="3" id="KW-1185">Reference proteome</keyword>